<keyword evidence="3" id="KW-1185">Reference proteome</keyword>
<feature type="region of interest" description="Disordered" evidence="1">
    <location>
        <begin position="183"/>
        <end position="215"/>
    </location>
</feature>
<gene>
    <name evidence="2" type="ORF">N656DRAFT_155355</name>
</gene>
<proteinExistence type="predicted"/>
<evidence type="ECO:0000256" key="1">
    <source>
        <dbReference type="SAM" id="MobiDB-lite"/>
    </source>
</evidence>
<sequence>MMQEPRGCELNGRCELAWCEVSSWPRVSGSEVVCSVGASVEPPHIADGWPSALVEVQSIRGIGWLPGPRTLLFVTLLYEILSDPPFPTTRGAHTRRCITRPRHGRFSNSQIRPLCCGTLACSCLLLKRDVILTLAPAAGPPSCSFSSWLALPWGCFSPPNPVTPTIVFFRGIRMPIPKVGHGHRLDKWPHQKHPTRDLNHQPSLTPPPSFSLLAF</sequence>
<dbReference type="Proteomes" id="UP001302812">
    <property type="component" value="Unassembled WGS sequence"/>
</dbReference>
<name>A0AAN6TBI8_9PEZI</name>
<comment type="caution">
    <text evidence="2">The sequence shown here is derived from an EMBL/GenBank/DDBJ whole genome shotgun (WGS) entry which is preliminary data.</text>
</comment>
<feature type="compositionally biased region" description="Basic and acidic residues" evidence="1">
    <location>
        <begin position="183"/>
        <end position="199"/>
    </location>
</feature>
<reference evidence="2" key="1">
    <citation type="journal article" date="2023" name="Mol. Phylogenet. Evol.">
        <title>Genome-scale phylogeny and comparative genomics of the fungal order Sordariales.</title>
        <authorList>
            <person name="Hensen N."/>
            <person name="Bonometti L."/>
            <person name="Westerberg I."/>
            <person name="Brannstrom I.O."/>
            <person name="Guillou S."/>
            <person name="Cros-Aarteil S."/>
            <person name="Calhoun S."/>
            <person name="Haridas S."/>
            <person name="Kuo A."/>
            <person name="Mondo S."/>
            <person name="Pangilinan J."/>
            <person name="Riley R."/>
            <person name="LaButti K."/>
            <person name="Andreopoulos B."/>
            <person name="Lipzen A."/>
            <person name="Chen C."/>
            <person name="Yan M."/>
            <person name="Daum C."/>
            <person name="Ng V."/>
            <person name="Clum A."/>
            <person name="Steindorff A."/>
            <person name="Ohm R.A."/>
            <person name="Martin F."/>
            <person name="Silar P."/>
            <person name="Natvig D.O."/>
            <person name="Lalanne C."/>
            <person name="Gautier V."/>
            <person name="Ament-Velasquez S.L."/>
            <person name="Kruys A."/>
            <person name="Hutchinson M.I."/>
            <person name="Powell A.J."/>
            <person name="Barry K."/>
            <person name="Miller A.N."/>
            <person name="Grigoriev I.V."/>
            <person name="Debuchy R."/>
            <person name="Gladieux P."/>
            <person name="Hiltunen Thoren M."/>
            <person name="Johannesson H."/>
        </authorList>
    </citation>
    <scope>NUCLEOTIDE SEQUENCE</scope>
    <source>
        <strain evidence="2">CBS 508.74</strain>
    </source>
</reference>
<protein>
    <submittedName>
        <fullName evidence="2">Uncharacterized protein</fullName>
    </submittedName>
</protein>
<dbReference type="RefSeq" id="XP_064668902.1">
    <property type="nucleotide sequence ID" value="XM_064808684.1"/>
</dbReference>
<evidence type="ECO:0000313" key="2">
    <source>
        <dbReference type="EMBL" id="KAK4111332.1"/>
    </source>
</evidence>
<evidence type="ECO:0000313" key="3">
    <source>
        <dbReference type="Proteomes" id="UP001302812"/>
    </source>
</evidence>
<dbReference type="GeneID" id="89932807"/>
<dbReference type="EMBL" id="MU853346">
    <property type="protein sequence ID" value="KAK4111332.1"/>
    <property type="molecule type" value="Genomic_DNA"/>
</dbReference>
<dbReference type="AlphaFoldDB" id="A0AAN6TBI8"/>
<accession>A0AAN6TBI8</accession>
<organism evidence="2 3">
    <name type="scientific">Canariomyces notabilis</name>
    <dbReference type="NCBI Taxonomy" id="2074819"/>
    <lineage>
        <taxon>Eukaryota</taxon>
        <taxon>Fungi</taxon>
        <taxon>Dikarya</taxon>
        <taxon>Ascomycota</taxon>
        <taxon>Pezizomycotina</taxon>
        <taxon>Sordariomycetes</taxon>
        <taxon>Sordariomycetidae</taxon>
        <taxon>Sordariales</taxon>
        <taxon>Chaetomiaceae</taxon>
        <taxon>Canariomyces</taxon>
    </lineage>
</organism>
<reference evidence="2" key="2">
    <citation type="submission" date="2023-05" db="EMBL/GenBank/DDBJ databases">
        <authorList>
            <consortium name="Lawrence Berkeley National Laboratory"/>
            <person name="Steindorff A."/>
            <person name="Hensen N."/>
            <person name="Bonometti L."/>
            <person name="Westerberg I."/>
            <person name="Brannstrom I.O."/>
            <person name="Guillou S."/>
            <person name="Cros-Aarteil S."/>
            <person name="Calhoun S."/>
            <person name="Haridas S."/>
            <person name="Kuo A."/>
            <person name="Mondo S."/>
            <person name="Pangilinan J."/>
            <person name="Riley R."/>
            <person name="Labutti K."/>
            <person name="Andreopoulos B."/>
            <person name="Lipzen A."/>
            <person name="Chen C."/>
            <person name="Yanf M."/>
            <person name="Daum C."/>
            <person name="Ng V."/>
            <person name="Clum A."/>
            <person name="Ohm R."/>
            <person name="Martin F."/>
            <person name="Silar P."/>
            <person name="Natvig D."/>
            <person name="Lalanne C."/>
            <person name="Gautier V."/>
            <person name="Ament-Velasquez S.L."/>
            <person name="Kruys A."/>
            <person name="Hutchinson M.I."/>
            <person name="Powell A.J."/>
            <person name="Barry K."/>
            <person name="Miller A.N."/>
            <person name="Grigoriev I.V."/>
            <person name="Debuchy R."/>
            <person name="Gladieux P."/>
            <person name="Thoren M.H."/>
            <person name="Johannesson H."/>
        </authorList>
    </citation>
    <scope>NUCLEOTIDE SEQUENCE</scope>
    <source>
        <strain evidence="2">CBS 508.74</strain>
    </source>
</reference>